<comment type="caution">
    <text evidence="2">The sequence shown here is derived from an EMBL/GenBank/DDBJ whole genome shotgun (WGS) entry which is preliminary data.</text>
</comment>
<keyword evidence="1" id="KW-1133">Transmembrane helix</keyword>
<accession>A0AAV6WRI7</accession>
<proteinExistence type="predicted"/>
<feature type="transmembrane region" description="Helical" evidence="1">
    <location>
        <begin position="10"/>
        <end position="28"/>
    </location>
</feature>
<gene>
    <name evidence="2" type="ORF">BUALT_Bualt13G0048400</name>
</gene>
<reference evidence="2" key="1">
    <citation type="submission" date="2019-10" db="EMBL/GenBank/DDBJ databases">
        <authorList>
            <person name="Zhang R."/>
            <person name="Pan Y."/>
            <person name="Wang J."/>
            <person name="Ma R."/>
            <person name="Yu S."/>
        </authorList>
    </citation>
    <scope>NUCLEOTIDE SEQUENCE</scope>
    <source>
        <strain evidence="2">LA-IB0</strain>
        <tissue evidence="2">Leaf</tissue>
    </source>
</reference>
<sequence>MSQTKQQLRVFKLIFYGFILGFDCTIFVQQLWQFFSSSVGSSKNICALAYFMLIKKY</sequence>
<dbReference type="AlphaFoldDB" id="A0AAV6WRI7"/>
<evidence type="ECO:0000256" key="1">
    <source>
        <dbReference type="SAM" id="Phobius"/>
    </source>
</evidence>
<keyword evidence="1" id="KW-0472">Membrane</keyword>
<keyword evidence="1" id="KW-0812">Transmembrane</keyword>
<dbReference type="EMBL" id="WHWC01000013">
    <property type="protein sequence ID" value="KAG8371067.1"/>
    <property type="molecule type" value="Genomic_DNA"/>
</dbReference>
<evidence type="ECO:0000313" key="3">
    <source>
        <dbReference type="Proteomes" id="UP000826271"/>
    </source>
</evidence>
<dbReference type="Proteomes" id="UP000826271">
    <property type="component" value="Unassembled WGS sequence"/>
</dbReference>
<keyword evidence="3" id="KW-1185">Reference proteome</keyword>
<evidence type="ECO:0000313" key="2">
    <source>
        <dbReference type="EMBL" id="KAG8371067.1"/>
    </source>
</evidence>
<organism evidence="2 3">
    <name type="scientific">Buddleja alternifolia</name>
    <dbReference type="NCBI Taxonomy" id="168488"/>
    <lineage>
        <taxon>Eukaryota</taxon>
        <taxon>Viridiplantae</taxon>
        <taxon>Streptophyta</taxon>
        <taxon>Embryophyta</taxon>
        <taxon>Tracheophyta</taxon>
        <taxon>Spermatophyta</taxon>
        <taxon>Magnoliopsida</taxon>
        <taxon>eudicotyledons</taxon>
        <taxon>Gunneridae</taxon>
        <taxon>Pentapetalae</taxon>
        <taxon>asterids</taxon>
        <taxon>lamiids</taxon>
        <taxon>Lamiales</taxon>
        <taxon>Scrophulariaceae</taxon>
        <taxon>Buddlejeae</taxon>
        <taxon>Buddleja</taxon>
    </lineage>
</organism>
<protein>
    <submittedName>
        <fullName evidence="2">Uncharacterized protein</fullName>
    </submittedName>
</protein>
<name>A0AAV6WRI7_9LAMI</name>